<accession>A0ABX2TLE6</accession>
<evidence type="ECO:0000256" key="2">
    <source>
        <dbReference type="ARBA" id="ARBA00004948"/>
    </source>
</evidence>
<feature type="domain" description="SsuA/THI5-like" evidence="13">
    <location>
        <begin position="57"/>
        <end position="253"/>
    </location>
</feature>
<evidence type="ECO:0000259" key="13">
    <source>
        <dbReference type="Pfam" id="PF09084"/>
    </source>
</evidence>
<keyword evidence="12" id="KW-0732">Signal</keyword>
<reference evidence="14 15" key="1">
    <citation type="submission" date="2020-05" db="EMBL/GenBank/DDBJ databases">
        <title>Azospirillum oleiclasticum sp. nov, a nitrogen-fixing and heavy crude oil-emulsifying bacterium isolated from the crude oil of Yumen Oilfield.</title>
        <authorList>
            <person name="Wu D."/>
            <person name="Cai M."/>
            <person name="Zhang X."/>
        </authorList>
    </citation>
    <scope>NUCLEOTIDE SEQUENCE [LARGE SCALE GENOMIC DNA]</scope>
    <source>
        <strain evidence="14 15">ROY-1-1-2</strain>
    </source>
</reference>
<comment type="subunit">
    <text evidence="4">Homodimer.</text>
</comment>
<dbReference type="PANTHER" id="PTHR31528">
    <property type="entry name" value="4-AMINO-5-HYDROXYMETHYL-2-METHYLPYRIMIDINE PHOSPHATE SYNTHASE THI11-RELATED"/>
    <property type="match status" value="1"/>
</dbReference>
<dbReference type="SUPFAM" id="SSF53850">
    <property type="entry name" value="Periplasmic binding protein-like II"/>
    <property type="match status" value="1"/>
</dbReference>
<evidence type="ECO:0000256" key="1">
    <source>
        <dbReference type="ARBA" id="ARBA00003469"/>
    </source>
</evidence>
<keyword evidence="7" id="KW-0663">Pyridoxal phosphate</keyword>
<name>A0ABX2TLE6_9PROT</name>
<keyword evidence="8" id="KW-0784">Thiamine biosynthesis</keyword>
<evidence type="ECO:0000313" key="15">
    <source>
        <dbReference type="Proteomes" id="UP000584642"/>
    </source>
</evidence>
<comment type="function">
    <text evidence="1">Responsible for the formation of the pyrimidine heterocycle in the thiamine biosynthesis pathway. Catalyzes the formation of hydroxymethylpyrimidine phosphate (HMP-P) from histidine and pyridoxal phosphate (PLP). The protein uses PLP and the active site histidine to form HMP-P, generating an inactive enzyme. The enzyme can only undergo a single turnover, which suggests it is a suicide enzyme.</text>
</comment>
<evidence type="ECO:0000256" key="10">
    <source>
        <dbReference type="ARBA" id="ARBA00033171"/>
    </source>
</evidence>
<evidence type="ECO:0000256" key="11">
    <source>
        <dbReference type="ARBA" id="ARBA00048179"/>
    </source>
</evidence>
<keyword evidence="15" id="KW-1185">Reference proteome</keyword>
<comment type="catalytic activity">
    <reaction evidence="11">
        <text>N(6)-(pyridoxal phosphate)-L-lysyl-[4-amino-5-hydroxymethyl-2-methylpyrimidine phosphate synthase] + L-histidyl-[4-amino-5-hydroxymethyl-2-methylpyrimidine phosphate synthase] + 2 Fe(3+) + 4 H2O = L-lysyl-[4-amino-5-hydroxymethyl-2-methylpyrimidine phosphate synthase] + (2S)-2-amino-5-hydroxy-4-oxopentanoyl-[4-amino-5-hydroxymethyl-2-methylpyrimidine phosphate synthase] + 4-amino-2-methyl-5-(phosphooxymethyl)pyrimidine + 3-oxopropanoate + 2 Fe(2+) + 2 H(+)</text>
        <dbReference type="Rhea" id="RHEA:65756"/>
        <dbReference type="Rhea" id="RHEA-COMP:16892"/>
        <dbReference type="Rhea" id="RHEA-COMP:16893"/>
        <dbReference type="Rhea" id="RHEA-COMP:16894"/>
        <dbReference type="Rhea" id="RHEA-COMP:16895"/>
        <dbReference type="ChEBI" id="CHEBI:15377"/>
        <dbReference type="ChEBI" id="CHEBI:15378"/>
        <dbReference type="ChEBI" id="CHEBI:29033"/>
        <dbReference type="ChEBI" id="CHEBI:29034"/>
        <dbReference type="ChEBI" id="CHEBI:29969"/>
        <dbReference type="ChEBI" id="CHEBI:29979"/>
        <dbReference type="ChEBI" id="CHEBI:33190"/>
        <dbReference type="ChEBI" id="CHEBI:58354"/>
        <dbReference type="ChEBI" id="CHEBI:143915"/>
        <dbReference type="ChEBI" id="CHEBI:157692"/>
    </reaction>
    <physiologicalReaction direction="left-to-right" evidence="11">
        <dbReference type="Rhea" id="RHEA:65757"/>
    </physiologicalReaction>
</comment>
<protein>
    <recommendedName>
        <fullName evidence="10">Thiamine pyrimidine synthase</fullName>
    </recommendedName>
</protein>
<dbReference type="Proteomes" id="UP000584642">
    <property type="component" value="Unassembled WGS sequence"/>
</dbReference>
<evidence type="ECO:0000256" key="6">
    <source>
        <dbReference type="ARBA" id="ARBA00022723"/>
    </source>
</evidence>
<keyword evidence="9" id="KW-0408">Iron</keyword>
<dbReference type="PANTHER" id="PTHR31528:SF1">
    <property type="entry name" value="4-AMINO-5-HYDROXYMETHYL-2-METHYLPYRIMIDINE PHOSPHATE SYNTHASE THI11-RELATED"/>
    <property type="match status" value="1"/>
</dbReference>
<evidence type="ECO:0000256" key="7">
    <source>
        <dbReference type="ARBA" id="ARBA00022898"/>
    </source>
</evidence>
<dbReference type="CDD" id="cd01008">
    <property type="entry name" value="PBP2_NrtA_SsuA_CpmA_like"/>
    <property type="match status" value="1"/>
</dbReference>
<gene>
    <name evidence="14" type="ORF">HND93_30105</name>
</gene>
<sequence>MKSTWMAGAAIVAGLGALAAPASAAGRQAVTIAIGTNVLDTSQANNTSVPIATKCWEKEGLDVTIQPTNSSAATQAVLAGQAQFVLMGPGRAVIARSQGAPLKAVYLNMRKNFQFPVVQESSPIRSIQDFKGKTMGVVSYGAQLVAIIKGMIAEAGMDPQKDITIVETGVGAQAVAALTSGRVDVWGTWDSQIATAENMGLKLRRFTSPYAEKLKFGSSYFVRDDYIQSHPDVIAKLLRCVAKGTVMSLENPAGTVRTHWKVYPATKGSGVSDDEAFRQGMHILKVRAEFLELEKGEKWGEFPEQAIVDMVDFMKATGELKGDVNPKDLYTNQFVQAINDFDADAVRREAKALD</sequence>
<dbReference type="Pfam" id="PF09084">
    <property type="entry name" value="NMT1"/>
    <property type="match status" value="1"/>
</dbReference>
<organism evidence="14 15">
    <name type="scientific">Azospirillum oleiclasticum</name>
    <dbReference type="NCBI Taxonomy" id="2735135"/>
    <lineage>
        <taxon>Bacteria</taxon>
        <taxon>Pseudomonadati</taxon>
        <taxon>Pseudomonadota</taxon>
        <taxon>Alphaproteobacteria</taxon>
        <taxon>Rhodospirillales</taxon>
        <taxon>Azospirillaceae</taxon>
        <taxon>Azospirillum</taxon>
    </lineage>
</organism>
<comment type="similarity">
    <text evidence="3">Belongs to the NMT1/THI5 family.</text>
</comment>
<proteinExistence type="inferred from homology"/>
<keyword evidence="6" id="KW-0479">Metal-binding</keyword>
<feature type="chain" id="PRO_5045972115" description="Thiamine pyrimidine synthase" evidence="12">
    <location>
        <begin position="25"/>
        <end position="354"/>
    </location>
</feature>
<comment type="caution">
    <text evidence="14">The sequence shown here is derived from an EMBL/GenBank/DDBJ whole genome shotgun (WGS) entry which is preliminary data.</text>
</comment>
<evidence type="ECO:0000256" key="8">
    <source>
        <dbReference type="ARBA" id="ARBA00022977"/>
    </source>
</evidence>
<keyword evidence="5" id="KW-0808">Transferase</keyword>
<dbReference type="EMBL" id="JABFDB010000033">
    <property type="protein sequence ID" value="NYZ23977.1"/>
    <property type="molecule type" value="Genomic_DNA"/>
</dbReference>
<dbReference type="InterPro" id="IPR015168">
    <property type="entry name" value="SsuA/THI5"/>
</dbReference>
<evidence type="ECO:0000256" key="12">
    <source>
        <dbReference type="SAM" id="SignalP"/>
    </source>
</evidence>
<evidence type="ECO:0000256" key="9">
    <source>
        <dbReference type="ARBA" id="ARBA00023004"/>
    </source>
</evidence>
<evidence type="ECO:0000313" key="14">
    <source>
        <dbReference type="EMBL" id="NYZ23977.1"/>
    </source>
</evidence>
<dbReference type="Gene3D" id="3.40.190.10">
    <property type="entry name" value="Periplasmic binding protein-like II"/>
    <property type="match status" value="2"/>
</dbReference>
<dbReference type="RefSeq" id="WP_180285757.1">
    <property type="nucleotide sequence ID" value="NZ_JABFDB010000033.1"/>
</dbReference>
<feature type="signal peptide" evidence="12">
    <location>
        <begin position="1"/>
        <end position="24"/>
    </location>
</feature>
<evidence type="ECO:0000256" key="3">
    <source>
        <dbReference type="ARBA" id="ARBA00009406"/>
    </source>
</evidence>
<dbReference type="InterPro" id="IPR027939">
    <property type="entry name" value="NMT1/THI5"/>
</dbReference>
<evidence type="ECO:0000256" key="5">
    <source>
        <dbReference type="ARBA" id="ARBA00022679"/>
    </source>
</evidence>
<evidence type="ECO:0000256" key="4">
    <source>
        <dbReference type="ARBA" id="ARBA00011738"/>
    </source>
</evidence>
<comment type="pathway">
    <text evidence="2">Cofactor biosynthesis; thiamine diphosphate biosynthesis.</text>
</comment>